<dbReference type="AlphaFoldDB" id="A0A8J3ELE0"/>
<evidence type="ECO:0000313" key="1">
    <source>
        <dbReference type="EMBL" id="GGH78992.1"/>
    </source>
</evidence>
<dbReference type="Proteomes" id="UP000656813">
    <property type="component" value="Unassembled WGS sequence"/>
</dbReference>
<proteinExistence type="predicted"/>
<gene>
    <name evidence="1" type="primary">hepS</name>
    <name evidence="1" type="ORF">GCM10007096_13260</name>
</gene>
<sequence>MNSELNEIKTIIEEATRHPVLDKYIGRPEIDEDKITVLLAMFRENNAYKHVSKYISSILIVQMALEIHDSVTLMALHTPSEIKSRQLTVLAGDFYSAQYYSLLAEVKDYKMIGHISEAIQKLNELKTRAFKAEFHWDRLFGFLHDIESTILIKVAQVLGLAHWIPPLRHYFSLKRILMERKKGLEGEVSTVLQPFFIHLPKKKQQFIQATDAYLASMQPELILNHKEVPPVFSQLSTKVNRWKQIAENDRNKRMAKEGL</sequence>
<dbReference type="RefSeq" id="WP_188496614.1">
    <property type="nucleotide sequence ID" value="NZ_BMFV01000007.1"/>
</dbReference>
<comment type="caution">
    <text evidence="1">The sequence shown here is derived from an EMBL/GenBank/DDBJ whole genome shotgun (WGS) entry which is preliminary data.</text>
</comment>
<reference evidence="1" key="1">
    <citation type="journal article" date="2014" name="Int. J. Syst. Evol. Microbiol.">
        <title>Complete genome sequence of Corynebacterium casei LMG S-19264T (=DSM 44701T), isolated from a smear-ripened cheese.</title>
        <authorList>
            <consortium name="US DOE Joint Genome Institute (JGI-PGF)"/>
            <person name="Walter F."/>
            <person name="Albersmeier A."/>
            <person name="Kalinowski J."/>
            <person name="Ruckert C."/>
        </authorList>
    </citation>
    <scope>NUCLEOTIDE SEQUENCE</scope>
    <source>
        <strain evidence="1">CGMCC 1.12777</strain>
    </source>
</reference>
<keyword evidence="2" id="KW-1185">Reference proteome</keyword>
<protein>
    <submittedName>
        <fullName evidence="1">Heptaprenyl diphosphate synthase component 1</fullName>
    </submittedName>
</protein>
<dbReference type="EMBL" id="BMFV01000007">
    <property type="protein sequence ID" value="GGH78992.1"/>
    <property type="molecule type" value="Genomic_DNA"/>
</dbReference>
<reference evidence="1" key="2">
    <citation type="submission" date="2020-09" db="EMBL/GenBank/DDBJ databases">
        <authorList>
            <person name="Sun Q."/>
            <person name="Zhou Y."/>
        </authorList>
    </citation>
    <scope>NUCLEOTIDE SEQUENCE</scope>
    <source>
        <strain evidence="1">CGMCC 1.12777</strain>
    </source>
</reference>
<name>A0A8J3ELE0_9BACL</name>
<dbReference type="GO" id="GO:0009234">
    <property type="term" value="P:menaquinone biosynthetic process"/>
    <property type="evidence" value="ECO:0007669"/>
    <property type="project" value="InterPro"/>
</dbReference>
<evidence type="ECO:0000313" key="2">
    <source>
        <dbReference type="Proteomes" id="UP000656813"/>
    </source>
</evidence>
<organism evidence="1 2">
    <name type="scientific">Pullulanibacillus pueri</name>
    <dbReference type="NCBI Taxonomy" id="1437324"/>
    <lineage>
        <taxon>Bacteria</taxon>
        <taxon>Bacillati</taxon>
        <taxon>Bacillota</taxon>
        <taxon>Bacilli</taxon>
        <taxon>Bacillales</taxon>
        <taxon>Sporolactobacillaceae</taxon>
        <taxon>Pullulanibacillus</taxon>
    </lineage>
</organism>
<dbReference type="Gene3D" id="1.20.120.1450">
    <property type="match status" value="1"/>
</dbReference>
<accession>A0A8J3ELE0</accession>
<dbReference type="Pfam" id="PF07307">
    <property type="entry name" value="HEPPP_synt_1"/>
    <property type="match status" value="1"/>
</dbReference>
<dbReference type="InterPro" id="IPR009920">
    <property type="entry name" value="HEPPP_synth_su1"/>
</dbReference>